<proteinExistence type="predicted"/>
<dbReference type="Pfam" id="PF00582">
    <property type="entry name" value="Usp"/>
    <property type="match status" value="1"/>
</dbReference>
<accession>A0ABS6UNK0</accession>
<dbReference type="Proteomes" id="UP000694287">
    <property type="component" value="Unassembled WGS sequence"/>
</dbReference>
<name>A0ABS6UNK0_9PSEU</name>
<comment type="caution">
    <text evidence="2">The sequence shown here is derived from an EMBL/GenBank/DDBJ whole genome shotgun (WGS) entry which is preliminary data.</text>
</comment>
<keyword evidence="3" id="KW-1185">Reference proteome</keyword>
<dbReference type="EMBL" id="JADQDK010000001">
    <property type="protein sequence ID" value="MBW0133831.1"/>
    <property type="molecule type" value="Genomic_DNA"/>
</dbReference>
<reference evidence="2 3" key="1">
    <citation type="submission" date="2020-11" db="EMBL/GenBank/DDBJ databases">
        <title>Pseudonocardia abyssalis sp. nov. and Pseudonocardia oceani sp. nov., description and phylogenomic analysis of two novel actinomycetes isolated from the deep Southern Ocean.</title>
        <authorList>
            <person name="Parra J."/>
        </authorList>
    </citation>
    <scope>NUCLEOTIDE SEQUENCE [LARGE SCALE GENOMIC DNA]</scope>
    <source>
        <strain evidence="2 3">KRD-168</strain>
    </source>
</reference>
<feature type="domain" description="UspA" evidence="1">
    <location>
        <begin position="6"/>
        <end position="142"/>
    </location>
</feature>
<dbReference type="InterPro" id="IPR006016">
    <property type="entry name" value="UspA"/>
</dbReference>
<evidence type="ECO:0000313" key="3">
    <source>
        <dbReference type="Proteomes" id="UP000694287"/>
    </source>
</evidence>
<dbReference type="RefSeq" id="WP_218615878.1">
    <property type="nucleotide sequence ID" value="NZ_JADQDK010000001.1"/>
</dbReference>
<organism evidence="2 3">
    <name type="scientific">Pseudonocardia abyssalis</name>
    <dbReference type="NCBI Taxonomy" id="2792008"/>
    <lineage>
        <taxon>Bacteria</taxon>
        <taxon>Bacillati</taxon>
        <taxon>Actinomycetota</taxon>
        <taxon>Actinomycetes</taxon>
        <taxon>Pseudonocardiales</taxon>
        <taxon>Pseudonocardiaceae</taxon>
        <taxon>Pseudonocardia</taxon>
    </lineage>
</organism>
<protein>
    <submittedName>
        <fullName evidence="2">Universal stress protein</fullName>
    </submittedName>
</protein>
<dbReference type="CDD" id="cd00293">
    <property type="entry name" value="USP-like"/>
    <property type="match status" value="1"/>
</dbReference>
<sequence length="143" mass="14318">MRAPGTIVVGVDDTAGGRAALRHAVAAAARTGAAVEVVTAFPDPDLPPGVLGGAPLGRPGALAQVLRESVRDHVAAVVEQVLADLPAPHPPVTVRAVAGRPVEVLLRAAAGGDLLVVGSHRGVGPVGRRCVRRAPCPVTVVRG</sequence>
<evidence type="ECO:0000259" key="1">
    <source>
        <dbReference type="Pfam" id="PF00582"/>
    </source>
</evidence>
<gene>
    <name evidence="2" type="ORF">I4I81_06140</name>
</gene>
<evidence type="ECO:0000313" key="2">
    <source>
        <dbReference type="EMBL" id="MBW0133831.1"/>
    </source>
</evidence>